<dbReference type="InterPro" id="IPR036259">
    <property type="entry name" value="MFS_trans_sf"/>
</dbReference>
<organism evidence="7 8">
    <name type="scientific">Colletotrichum paranaense</name>
    <dbReference type="NCBI Taxonomy" id="1914294"/>
    <lineage>
        <taxon>Eukaryota</taxon>
        <taxon>Fungi</taxon>
        <taxon>Dikarya</taxon>
        <taxon>Ascomycota</taxon>
        <taxon>Pezizomycotina</taxon>
        <taxon>Sordariomycetes</taxon>
        <taxon>Hypocreomycetidae</taxon>
        <taxon>Glomerellales</taxon>
        <taxon>Glomerellaceae</taxon>
        <taxon>Colletotrichum</taxon>
        <taxon>Colletotrichum acutatum species complex</taxon>
    </lineage>
</organism>
<feature type="transmembrane region" description="Helical" evidence="6">
    <location>
        <begin position="548"/>
        <end position="571"/>
    </location>
</feature>
<feature type="transmembrane region" description="Helical" evidence="6">
    <location>
        <begin position="376"/>
        <end position="397"/>
    </location>
</feature>
<evidence type="ECO:0000256" key="3">
    <source>
        <dbReference type="ARBA" id="ARBA00022989"/>
    </source>
</evidence>
<dbReference type="EMBL" id="MOPA01000001">
    <property type="protein sequence ID" value="KAK1546704.1"/>
    <property type="molecule type" value="Genomic_DNA"/>
</dbReference>
<feature type="compositionally biased region" description="Low complexity" evidence="5">
    <location>
        <begin position="66"/>
        <end position="78"/>
    </location>
</feature>
<dbReference type="Gene3D" id="1.20.1250.20">
    <property type="entry name" value="MFS general substrate transporter like domains"/>
    <property type="match status" value="1"/>
</dbReference>
<keyword evidence="3 6" id="KW-1133">Transmembrane helix</keyword>
<evidence type="ECO:0000313" key="8">
    <source>
        <dbReference type="Proteomes" id="UP001241169"/>
    </source>
</evidence>
<keyword evidence="8" id="KW-1185">Reference proteome</keyword>
<dbReference type="GeneID" id="85368860"/>
<dbReference type="PANTHER" id="PTHR23507">
    <property type="entry name" value="ZGC:174356"/>
    <property type="match status" value="1"/>
</dbReference>
<evidence type="ECO:0000256" key="5">
    <source>
        <dbReference type="SAM" id="MobiDB-lite"/>
    </source>
</evidence>
<dbReference type="RefSeq" id="XP_060355818.1">
    <property type="nucleotide sequence ID" value="XM_060484961.1"/>
</dbReference>
<feature type="transmembrane region" description="Helical" evidence="6">
    <location>
        <begin position="417"/>
        <end position="439"/>
    </location>
</feature>
<evidence type="ECO:0000256" key="2">
    <source>
        <dbReference type="ARBA" id="ARBA00022692"/>
    </source>
</evidence>
<evidence type="ECO:0000256" key="4">
    <source>
        <dbReference type="ARBA" id="ARBA00023136"/>
    </source>
</evidence>
<evidence type="ECO:0000313" key="7">
    <source>
        <dbReference type="EMBL" id="KAK1546704.1"/>
    </source>
</evidence>
<feature type="transmembrane region" description="Helical" evidence="6">
    <location>
        <begin position="280"/>
        <end position="302"/>
    </location>
</feature>
<protein>
    <submittedName>
        <fullName evidence="7">Major facilitator superfamily transporter</fullName>
    </submittedName>
</protein>
<proteinExistence type="predicted"/>
<accession>A0ABQ9T4S3</accession>
<feature type="transmembrane region" description="Helical" evidence="6">
    <location>
        <begin position="213"/>
        <end position="238"/>
    </location>
</feature>
<evidence type="ECO:0000256" key="1">
    <source>
        <dbReference type="ARBA" id="ARBA00004141"/>
    </source>
</evidence>
<feature type="transmembrane region" description="Helical" evidence="6">
    <location>
        <begin position="244"/>
        <end position="268"/>
    </location>
</feature>
<name>A0ABQ9T4S3_9PEZI</name>
<feature type="transmembrane region" description="Helical" evidence="6">
    <location>
        <begin position="308"/>
        <end position="328"/>
    </location>
</feature>
<feature type="non-terminal residue" evidence="7">
    <location>
        <position position="1"/>
    </location>
</feature>
<evidence type="ECO:0000256" key="6">
    <source>
        <dbReference type="SAM" id="Phobius"/>
    </source>
</evidence>
<feature type="transmembrane region" description="Helical" evidence="6">
    <location>
        <begin position="179"/>
        <end position="201"/>
    </location>
</feature>
<comment type="caution">
    <text evidence="7">The sequence shown here is derived from an EMBL/GenBank/DDBJ whole genome shotgun (WGS) entry which is preliminary data.</text>
</comment>
<reference evidence="7 8" key="1">
    <citation type="submission" date="2016-10" db="EMBL/GenBank/DDBJ databases">
        <title>The genome sequence of Colletotrichum fioriniae PJ7.</title>
        <authorList>
            <person name="Baroncelli R."/>
        </authorList>
    </citation>
    <scope>NUCLEOTIDE SEQUENCE [LARGE SCALE GENOMIC DNA]</scope>
    <source>
        <strain evidence="7 8">IMI 384185</strain>
    </source>
</reference>
<keyword evidence="4 6" id="KW-0472">Membrane</keyword>
<feature type="region of interest" description="Disordered" evidence="5">
    <location>
        <begin position="48"/>
        <end position="99"/>
    </location>
</feature>
<dbReference type="SUPFAM" id="SSF103473">
    <property type="entry name" value="MFS general substrate transporter"/>
    <property type="match status" value="1"/>
</dbReference>
<comment type="subcellular location">
    <subcellularLocation>
        <location evidence="1">Membrane</location>
        <topology evidence="1">Multi-pass membrane protein</topology>
    </subcellularLocation>
</comment>
<dbReference type="InterPro" id="IPR011701">
    <property type="entry name" value="MFS"/>
</dbReference>
<dbReference type="CDD" id="cd06174">
    <property type="entry name" value="MFS"/>
    <property type="match status" value="1"/>
</dbReference>
<dbReference type="Proteomes" id="UP001241169">
    <property type="component" value="Unassembled WGS sequence"/>
</dbReference>
<dbReference type="Pfam" id="PF07690">
    <property type="entry name" value="MFS_1"/>
    <property type="match status" value="1"/>
</dbReference>
<feature type="transmembrane region" description="Helical" evidence="6">
    <location>
        <begin position="465"/>
        <end position="492"/>
    </location>
</feature>
<feature type="transmembrane region" description="Helical" evidence="6">
    <location>
        <begin position="120"/>
        <end position="141"/>
    </location>
</feature>
<keyword evidence="2 6" id="KW-0812">Transmembrane</keyword>
<sequence>HTGYPVRLHLAYNNGQTSSLHRSLQLDSNTAHPQNPTHKDGNRIHFKMRSRAENSDEDTVVDDAGSPRSSTDSSTESTPLIATSSSTAPNKRPATGRSRTDSLLTAATQLHVPKLHNADAIVATFVTIILLGAGFGGLWTIPTTRKVEDIVCRQYYGVLYTQDAIDESKCKEDEIQSEVAMIFAVYSALQASIGAVSAFPWGIVADRLGRKQVFSLAVLGQMLDQAWFLVVCAFPKVIPLKALWVGPSMLLVGGGNAVLSAVVFSMLSDVTTSENRAKKFMAVHLASMIGNLCAPAIAGWMMERTGPWPVMWLAYAGFATLLFTIHLVPETKPPAAKVSSDPIADSPEADSPVIGTIQHTLARLKESIALLKNPSLVILMVATLSSYPVVMSTYQFMTIFASKRYHVSLSQTGYLSSLYGFGVFLTIVAVLPALSKLLASAKAPKPLRYTDDHERDLFLGRLSSVALLLGALTMSASPTIGAFIGGLAILALGSGWGSYVRSLCAVYVDAAHRTRLYSIISLVETAGQTYTQPMLAGLFSLGMKLGGAWIGLPYLGVAGFCVAALGLLLMVRLPPAEGKGAHALGDDGEDVGAGAQ</sequence>
<feature type="compositionally biased region" description="Polar residues" evidence="5">
    <location>
        <begin position="80"/>
        <end position="89"/>
    </location>
</feature>
<dbReference type="PANTHER" id="PTHR23507:SF1">
    <property type="entry name" value="FI18259P1-RELATED"/>
    <property type="match status" value="1"/>
</dbReference>
<gene>
    <name evidence="7" type="ORF">CPAR01_00671</name>
</gene>